<comment type="caution">
    <text evidence="1">The sequence shown here is derived from an EMBL/GenBank/DDBJ whole genome shotgun (WGS) entry which is preliminary data.</text>
</comment>
<proteinExistence type="predicted"/>
<dbReference type="Proteomes" id="UP001501237">
    <property type="component" value="Unassembled WGS sequence"/>
</dbReference>
<dbReference type="Gene3D" id="3.40.50.300">
    <property type="entry name" value="P-loop containing nucleotide triphosphate hydrolases"/>
    <property type="match status" value="1"/>
</dbReference>
<dbReference type="PANTHER" id="PTHR36451">
    <property type="entry name" value="PAPS-DEPENDENT SULFOTRANSFERASE STF3"/>
    <property type="match status" value="1"/>
</dbReference>
<dbReference type="InterPro" id="IPR052736">
    <property type="entry name" value="Stf3_sulfotransferase"/>
</dbReference>
<organism evidence="1 2">
    <name type="scientific">Actinocorallia longicatena</name>
    <dbReference type="NCBI Taxonomy" id="111803"/>
    <lineage>
        <taxon>Bacteria</taxon>
        <taxon>Bacillati</taxon>
        <taxon>Actinomycetota</taxon>
        <taxon>Actinomycetes</taxon>
        <taxon>Streptosporangiales</taxon>
        <taxon>Thermomonosporaceae</taxon>
        <taxon>Actinocorallia</taxon>
    </lineage>
</organism>
<sequence length="403" mass="43359">MTAWSPPRRTGPALEVHAAAEADRAARPHAYALDPDAVIARAVRDADPAGLGDPALWREGLDRYLESADTDGHLNAVGARMIRGSAVAALRARLAMSRLTGRDRAPESPPIIITGGWRTGTTFLFRLLAADPRLRAPVSAELALPWKFAGATAARREELIDASAGAQDLLHLLNPGLAAVHDFGPRLPEECVVAMAPTFRNWGFSATVRLDGYSRWLAGQDLTGTYRHHRRVLSALDAADGRRWLLKAPAHTAELPALAAAFPGACVIFLHRDPVETVASGSSLFCTFRSTYSDRVDPADVGRFQSAQTELWLRRAHAFRHGPSAGDVTLVDLAYDDLVADTAGVLHRVYAAAGLPPGDPPALVGRYNAAHPRPAASAHRYTPADFALDEADLRDRLTPYVPA</sequence>
<dbReference type="EMBL" id="BAAAUV010000005">
    <property type="protein sequence ID" value="GAA3207369.1"/>
    <property type="molecule type" value="Genomic_DNA"/>
</dbReference>
<dbReference type="InterPro" id="IPR027417">
    <property type="entry name" value="P-loop_NTPase"/>
</dbReference>
<dbReference type="RefSeq" id="WP_344826131.1">
    <property type="nucleotide sequence ID" value="NZ_BAAAUV010000005.1"/>
</dbReference>
<accession>A0ABP6Q7M8</accession>
<dbReference type="PANTHER" id="PTHR36451:SF1">
    <property type="entry name" value="OMEGA-HYDROXY-BETA-DIHYDROMENAQUINONE-9 SULFOTRANSFERASE STF3"/>
    <property type="match status" value="1"/>
</dbReference>
<reference evidence="2" key="1">
    <citation type="journal article" date="2019" name="Int. J. Syst. Evol. Microbiol.">
        <title>The Global Catalogue of Microorganisms (GCM) 10K type strain sequencing project: providing services to taxonomists for standard genome sequencing and annotation.</title>
        <authorList>
            <consortium name="The Broad Institute Genomics Platform"/>
            <consortium name="The Broad Institute Genome Sequencing Center for Infectious Disease"/>
            <person name="Wu L."/>
            <person name="Ma J."/>
        </authorList>
    </citation>
    <scope>NUCLEOTIDE SEQUENCE [LARGE SCALE GENOMIC DNA]</scope>
    <source>
        <strain evidence="2">JCM 9377</strain>
    </source>
</reference>
<evidence type="ECO:0000313" key="2">
    <source>
        <dbReference type="Proteomes" id="UP001501237"/>
    </source>
</evidence>
<evidence type="ECO:0000313" key="1">
    <source>
        <dbReference type="EMBL" id="GAA3207369.1"/>
    </source>
</evidence>
<dbReference type="SUPFAM" id="SSF52540">
    <property type="entry name" value="P-loop containing nucleoside triphosphate hydrolases"/>
    <property type="match status" value="1"/>
</dbReference>
<dbReference type="Pfam" id="PF13469">
    <property type="entry name" value="Sulfotransfer_3"/>
    <property type="match status" value="1"/>
</dbReference>
<name>A0ABP6Q7M8_9ACTN</name>
<protein>
    <submittedName>
        <fullName evidence="1">Sulfotransferase</fullName>
    </submittedName>
</protein>
<keyword evidence="2" id="KW-1185">Reference proteome</keyword>
<gene>
    <name evidence="1" type="ORF">GCM10010468_23500</name>
</gene>